<evidence type="ECO:0000313" key="4">
    <source>
        <dbReference type="Proteomes" id="UP000305546"/>
    </source>
</evidence>
<accession>A0A5C4M432</accession>
<sequence>MVGLPSGKDGVMTSKGFLVAGVDGSASSTAALRWAMEQAEITGAELLAVTAWSHRLALDPGAPHLTAEEEAETHRKALRELVEAVRRPGVEVRMEVVEGDPADMLLRAAKGARLLVLGSHGHGLVLRALVGSVSARCLRLATCPVLVLPVPAVEAEAKAGEAVASLGYDAGPVL</sequence>
<comment type="caution">
    <text evidence="3">The sequence shown here is derived from an EMBL/GenBank/DDBJ whole genome shotgun (WGS) entry which is preliminary data.</text>
</comment>
<dbReference type="EMBL" id="VDFW01000013">
    <property type="protein sequence ID" value="TNC24817.1"/>
    <property type="molecule type" value="Genomic_DNA"/>
</dbReference>
<name>A0A5C4M432_9PSEU</name>
<keyword evidence="4" id="KW-1185">Reference proteome</keyword>
<evidence type="ECO:0000256" key="1">
    <source>
        <dbReference type="ARBA" id="ARBA00008791"/>
    </source>
</evidence>
<reference evidence="3 4" key="1">
    <citation type="submission" date="2019-06" db="EMBL/GenBank/DDBJ databases">
        <title>Amycolatopsis alkalitolerans sp. nov., isolated from Gastrodia elata Blume.</title>
        <authorList>
            <person name="Narsing Rao M.P."/>
            <person name="Li W.J."/>
        </authorList>
    </citation>
    <scope>NUCLEOTIDE SEQUENCE [LARGE SCALE GENOMIC DNA]</scope>
    <source>
        <strain evidence="3 4">SYSUP0005</strain>
    </source>
</reference>
<dbReference type="Pfam" id="PF00582">
    <property type="entry name" value="Usp"/>
    <property type="match status" value="1"/>
</dbReference>
<dbReference type="SUPFAM" id="SSF52402">
    <property type="entry name" value="Adenine nucleotide alpha hydrolases-like"/>
    <property type="match status" value="1"/>
</dbReference>
<gene>
    <name evidence="3" type="ORF">FG385_16345</name>
</gene>
<proteinExistence type="inferred from homology"/>
<dbReference type="PANTHER" id="PTHR46553:SF3">
    <property type="entry name" value="ADENINE NUCLEOTIDE ALPHA HYDROLASES-LIKE SUPERFAMILY PROTEIN"/>
    <property type="match status" value="1"/>
</dbReference>
<evidence type="ECO:0000259" key="2">
    <source>
        <dbReference type="Pfam" id="PF00582"/>
    </source>
</evidence>
<dbReference type="Proteomes" id="UP000305546">
    <property type="component" value="Unassembled WGS sequence"/>
</dbReference>
<dbReference type="Gene3D" id="3.40.50.620">
    <property type="entry name" value="HUPs"/>
    <property type="match status" value="1"/>
</dbReference>
<evidence type="ECO:0000313" key="3">
    <source>
        <dbReference type="EMBL" id="TNC24817.1"/>
    </source>
</evidence>
<dbReference type="CDD" id="cd00293">
    <property type="entry name" value="USP-like"/>
    <property type="match status" value="1"/>
</dbReference>
<organism evidence="3 4">
    <name type="scientific">Amycolatopsis alkalitolerans</name>
    <dbReference type="NCBI Taxonomy" id="2547244"/>
    <lineage>
        <taxon>Bacteria</taxon>
        <taxon>Bacillati</taxon>
        <taxon>Actinomycetota</taxon>
        <taxon>Actinomycetes</taxon>
        <taxon>Pseudonocardiales</taxon>
        <taxon>Pseudonocardiaceae</taxon>
        <taxon>Amycolatopsis</taxon>
    </lineage>
</organism>
<comment type="similarity">
    <text evidence="1">Belongs to the universal stress protein A family.</text>
</comment>
<feature type="domain" description="UspA" evidence="2">
    <location>
        <begin position="19"/>
        <end position="149"/>
    </location>
</feature>
<dbReference type="InterPro" id="IPR006015">
    <property type="entry name" value="Universal_stress_UspA"/>
</dbReference>
<dbReference type="InterPro" id="IPR006016">
    <property type="entry name" value="UspA"/>
</dbReference>
<dbReference type="PRINTS" id="PR01438">
    <property type="entry name" value="UNVRSLSTRESS"/>
</dbReference>
<dbReference type="InterPro" id="IPR014729">
    <property type="entry name" value="Rossmann-like_a/b/a_fold"/>
</dbReference>
<dbReference type="PANTHER" id="PTHR46553">
    <property type="entry name" value="ADENINE NUCLEOTIDE ALPHA HYDROLASES-LIKE SUPERFAMILY PROTEIN"/>
    <property type="match status" value="1"/>
</dbReference>
<dbReference type="AlphaFoldDB" id="A0A5C4M432"/>
<protein>
    <submittedName>
        <fullName evidence="3">Universal stress protein</fullName>
    </submittedName>
</protein>